<reference evidence="2 3" key="1">
    <citation type="submission" date="2021-06" db="EMBL/GenBank/DDBJ databases">
        <authorList>
            <person name="Palmer J.M."/>
        </authorList>
    </citation>
    <scope>NUCLEOTIDE SEQUENCE [LARGE SCALE GENOMIC DNA]</scope>
    <source>
        <strain evidence="2 3">AS_MEX2019</strain>
        <tissue evidence="2">Muscle</tissue>
    </source>
</reference>
<feature type="compositionally biased region" description="Polar residues" evidence="1">
    <location>
        <begin position="55"/>
        <end position="77"/>
    </location>
</feature>
<proteinExistence type="predicted"/>
<sequence length="102" mass="11339">MLTFSFEACGHGIMPPKKVTGRTPRNIDVHIKMGHGGAGAYFKQSTGKRWGTPWTGRQSIAGQHRNTQNEQPCTHSFTPKGKLERPVNPTVMFLDCGSWNNQ</sequence>
<accession>A0ABV0ZX86</accession>
<protein>
    <submittedName>
        <fullName evidence="2">Uncharacterized protein</fullName>
    </submittedName>
</protein>
<evidence type="ECO:0000256" key="1">
    <source>
        <dbReference type="SAM" id="MobiDB-lite"/>
    </source>
</evidence>
<evidence type="ECO:0000313" key="3">
    <source>
        <dbReference type="Proteomes" id="UP001469553"/>
    </source>
</evidence>
<evidence type="ECO:0000313" key="2">
    <source>
        <dbReference type="EMBL" id="MEQ2310534.1"/>
    </source>
</evidence>
<dbReference type="Proteomes" id="UP001469553">
    <property type="component" value="Unassembled WGS sequence"/>
</dbReference>
<gene>
    <name evidence="2" type="ORF">AMECASPLE_009988</name>
</gene>
<feature type="region of interest" description="Disordered" evidence="1">
    <location>
        <begin position="45"/>
        <end position="84"/>
    </location>
</feature>
<dbReference type="EMBL" id="JAHRIP010075806">
    <property type="protein sequence ID" value="MEQ2310534.1"/>
    <property type="molecule type" value="Genomic_DNA"/>
</dbReference>
<organism evidence="2 3">
    <name type="scientific">Ameca splendens</name>
    <dbReference type="NCBI Taxonomy" id="208324"/>
    <lineage>
        <taxon>Eukaryota</taxon>
        <taxon>Metazoa</taxon>
        <taxon>Chordata</taxon>
        <taxon>Craniata</taxon>
        <taxon>Vertebrata</taxon>
        <taxon>Euteleostomi</taxon>
        <taxon>Actinopterygii</taxon>
        <taxon>Neopterygii</taxon>
        <taxon>Teleostei</taxon>
        <taxon>Neoteleostei</taxon>
        <taxon>Acanthomorphata</taxon>
        <taxon>Ovalentaria</taxon>
        <taxon>Atherinomorphae</taxon>
        <taxon>Cyprinodontiformes</taxon>
        <taxon>Goodeidae</taxon>
        <taxon>Ameca</taxon>
    </lineage>
</organism>
<name>A0ABV0ZX86_9TELE</name>
<comment type="caution">
    <text evidence="2">The sequence shown here is derived from an EMBL/GenBank/DDBJ whole genome shotgun (WGS) entry which is preliminary data.</text>
</comment>
<keyword evidence="3" id="KW-1185">Reference proteome</keyword>